<evidence type="ECO:0000313" key="11">
    <source>
        <dbReference type="Proteomes" id="UP000766595"/>
    </source>
</evidence>
<sequence>MAGVTIASLHKRFGAVRAVDDVSLALSPGEFVSLVGPSGCGKTTLMRIVAGLERAEGGSVSIAGRDVTGLRGADRNVAMVFQSYALYPHMTARQNIALPLVMRRLGARQRLPLVGRVWPGTRAALAGIEADVVATAESLGLAHLLDRKPAQLSGGQRQRVALGRAIVRRPDVFLMDEPLSNLDAALRVQTRKEIVDLHRRAGASTIYVTHDQSEALTMSDRVAVMMAGRILQVASPTAVYDDPRDLRVARFIGSPRINTLAAEIGADGLVRVAGQAMGIASSARGAHVYALRPEHLLLATGGGLAAKVEHVEFLGEALLVHARLTATGEAVVARLTPEDRSRLPADDTVALVPAAGRGLLFGADEARVEAVPAAVAPSGARVRG</sequence>
<name>A0A947GDX4_9HYPH</name>
<dbReference type="GO" id="GO:0016887">
    <property type="term" value="F:ATP hydrolysis activity"/>
    <property type="evidence" value="ECO:0007669"/>
    <property type="project" value="InterPro"/>
</dbReference>
<dbReference type="Pfam" id="PF08402">
    <property type="entry name" value="TOBE_2"/>
    <property type="match status" value="1"/>
</dbReference>
<keyword evidence="11" id="KW-1185">Reference proteome</keyword>
<dbReference type="InterPro" id="IPR003439">
    <property type="entry name" value="ABC_transporter-like_ATP-bd"/>
</dbReference>
<dbReference type="PROSITE" id="PS50893">
    <property type="entry name" value="ABC_TRANSPORTER_2"/>
    <property type="match status" value="1"/>
</dbReference>
<reference evidence="10 11" key="1">
    <citation type="submission" date="2021-06" db="EMBL/GenBank/DDBJ databases">
        <authorList>
            <person name="Grouzdev D.S."/>
            <person name="Koziaeva V."/>
        </authorList>
    </citation>
    <scope>NUCLEOTIDE SEQUENCE [LARGE SCALE GENOMIC DNA]</scope>
    <source>
        <strain evidence="10 11">22</strain>
    </source>
</reference>
<accession>A0A947GDX4</accession>
<keyword evidence="3" id="KW-0813">Transport</keyword>
<gene>
    <name evidence="10" type="ORF">KL771_14955</name>
</gene>
<comment type="caution">
    <text evidence="10">The sequence shown here is derived from an EMBL/GenBank/DDBJ whole genome shotgun (WGS) entry which is preliminary data.</text>
</comment>
<dbReference type="InterPro" id="IPR027417">
    <property type="entry name" value="P-loop_NTPase"/>
</dbReference>
<evidence type="ECO:0000256" key="2">
    <source>
        <dbReference type="ARBA" id="ARBA00005417"/>
    </source>
</evidence>
<dbReference type="SUPFAM" id="SSF52540">
    <property type="entry name" value="P-loop containing nucleoside triphosphate hydrolases"/>
    <property type="match status" value="1"/>
</dbReference>
<evidence type="ECO:0000313" key="10">
    <source>
        <dbReference type="EMBL" id="MBT9290766.1"/>
    </source>
</evidence>
<comment type="similarity">
    <text evidence="2">Belongs to the ABC transporter superfamily.</text>
</comment>
<evidence type="ECO:0000256" key="8">
    <source>
        <dbReference type="ARBA" id="ARBA00023136"/>
    </source>
</evidence>
<keyword evidence="8" id="KW-0472">Membrane</keyword>
<keyword evidence="7" id="KW-1278">Translocase</keyword>
<dbReference type="PROSITE" id="PS00211">
    <property type="entry name" value="ABC_TRANSPORTER_1"/>
    <property type="match status" value="1"/>
</dbReference>
<dbReference type="GO" id="GO:0005524">
    <property type="term" value="F:ATP binding"/>
    <property type="evidence" value="ECO:0007669"/>
    <property type="project" value="UniProtKB-KW"/>
</dbReference>
<dbReference type="GO" id="GO:0140359">
    <property type="term" value="F:ABC-type transporter activity"/>
    <property type="evidence" value="ECO:0007669"/>
    <property type="project" value="UniProtKB-ARBA"/>
</dbReference>
<dbReference type="InterPro" id="IPR047641">
    <property type="entry name" value="ABC_transpr_MalK/UgpC-like"/>
</dbReference>
<dbReference type="Proteomes" id="UP000766595">
    <property type="component" value="Unassembled WGS sequence"/>
</dbReference>
<evidence type="ECO:0000256" key="6">
    <source>
        <dbReference type="ARBA" id="ARBA00022840"/>
    </source>
</evidence>
<dbReference type="InterPro" id="IPR017871">
    <property type="entry name" value="ABC_transporter-like_CS"/>
</dbReference>
<dbReference type="RefSeq" id="WP_261969357.1">
    <property type="nucleotide sequence ID" value="NZ_JAHHZF010000007.1"/>
</dbReference>
<evidence type="ECO:0000259" key="9">
    <source>
        <dbReference type="PROSITE" id="PS50893"/>
    </source>
</evidence>
<evidence type="ECO:0000256" key="1">
    <source>
        <dbReference type="ARBA" id="ARBA00004417"/>
    </source>
</evidence>
<evidence type="ECO:0000256" key="7">
    <source>
        <dbReference type="ARBA" id="ARBA00022967"/>
    </source>
</evidence>
<dbReference type="Gene3D" id="2.40.50.100">
    <property type="match status" value="1"/>
</dbReference>
<dbReference type="AlphaFoldDB" id="A0A947GDX4"/>
<dbReference type="SMART" id="SM00382">
    <property type="entry name" value="AAA"/>
    <property type="match status" value="1"/>
</dbReference>
<evidence type="ECO:0000256" key="3">
    <source>
        <dbReference type="ARBA" id="ARBA00022448"/>
    </source>
</evidence>
<dbReference type="InterPro" id="IPR013611">
    <property type="entry name" value="Transp-assoc_OB_typ2"/>
</dbReference>
<dbReference type="SUPFAM" id="SSF50331">
    <property type="entry name" value="MOP-like"/>
    <property type="match status" value="1"/>
</dbReference>
<dbReference type="FunFam" id="3.40.50.300:FF:000042">
    <property type="entry name" value="Maltose/maltodextrin ABC transporter, ATP-binding protein"/>
    <property type="match status" value="1"/>
</dbReference>
<dbReference type="InterPro" id="IPR003593">
    <property type="entry name" value="AAA+_ATPase"/>
</dbReference>
<dbReference type="InterPro" id="IPR012340">
    <property type="entry name" value="NA-bd_OB-fold"/>
</dbReference>
<keyword evidence="6 10" id="KW-0067">ATP-binding</keyword>
<organism evidence="10 11">
    <name type="scientific">Prosthecodimorpha staleyi</name>
    <dbReference type="NCBI Taxonomy" id="2840188"/>
    <lineage>
        <taxon>Bacteria</taxon>
        <taxon>Pseudomonadati</taxon>
        <taxon>Pseudomonadota</taxon>
        <taxon>Alphaproteobacteria</taxon>
        <taxon>Hyphomicrobiales</taxon>
        <taxon>Ancalomicrobiaceae</taxon>
        <taxon>Prosthecodimorpha</taxon>
    </lineage>
</organism>
<dbReference type="Gene3D" id="2.40.50.140">
    <property type="entry name" value="Nucleic acid-binding proteins"/>
    <property type="match status" value="1"/>
</dbReference>
<evidence type="ECO:0000256" key="4">
    <source>
        <dbReference type="ARBA" id="ARBA00022475"/>
    </source>
</evidence>
<dbReference type="PANTHER" id="PTHR43875">
    <property type="entry name" value="MALTODEXTRIN IMPORT ATP-BINDING PROTEIN MSMX"/>
    <property type="match status" value="1"/>
</dbReference>
<proteinExistence type="inferred from homology"/>
<comment type="subcellular location">
    <subcellularLocation>
        <location evidence="1">Cell inner membrane</location>
        <topology evidence="1">Peripheral membrane protein</topology>
    </subcellularLocation>
</comment>
<evidence type="ECO:0000256" key="5">
    <source>
        <dbReference type="ARBA" id="ARBA00022741"/>
    </source>
</evidence>
<protein>
    <submittedName>
        <fullName evidence="10">ABC transporter ATP-binding protein</fullName>
    </submittedName>
</protein>
<dbReference type="InterPro" id="IPR008995">
    <property type="entry name" value="Mo/tungstate-bd_C_term_dom"/>
</dbReference>
<feature type="domain" description="ABC transporter" evidence="9">
    <location>
        <begin position="4"/>
        <end position="252"/>
    </location>
</feature>
<keyword evidence="4" id="KW-1003">Cell membrane</keyword>
<dbReference type="Gene3D" id="3.40.50.300">
    <property type="entry name" value="P-loop containing nucleotide triphosphate hydrolases"/>
    <property type="match status" value="1"/>
</dbReference>
<dbReference type="EMBL" id="JAHHZF010000007">
    <property type="protein sequence ID" value="MBT9290766.1"/>
    <property type="molecule type" value="Genomic_DNA"/>
</dbReference>
<dbReference type="PANTHER" id="PTHR43875:SF15">
    <property type="entry name" value="TREHALOSE IMPORT ATP-BINDING PROTEIN SUGC"/>
    <property type="match status" value="1"/>
</dbReference>
<keyword evidence="5" id="KW-0547">Nucleotide-binding</keyword>
<dbReference type="Pfam" id="PF00005">
    <property type="entry name" value="ABC_tran"/>
    <property type="match status" value="1"/>
</dbReference>
<dbReference type="GO" id="GO:0055052">
    <property type="term" value="C:ATP-binding cassette (ABC) transporter complex, substrate-binding subunit-containing"/>
    <property type="evidence" value="ECO:0007669"/>
    <property type="project" value="TreeGrafter"/>
</dbReference>